<evidence type="ECO:0000256" key="1">
    <source>
        <dbReference type="ARBA" id="ARBA00005417"/>
    </source>
</evidence>
<dbReference type="InterPro" id="IPR000644">
    <property type="entry name" value="CBS_dom"/>
</dbReference>
<dbReference type="SUPFAM" id="SSF52540">
    <property type="entry name" value="P-loop containing nucleoside triphosphate hydrolases"/>
    <property type="match status" value="1"/>
</dbReference>
<dbReference type="InterPro" id="IPR051921">
    <property type="entry name" value="ABC_osmolyte_uptake_ATP-bind"/>
</dbReference>
<evidence type="ECO:0000256" key="5">
    <source>
        <dbReference type="ARBA" id="ARBA00022970"/>
    </source>
</evidence>
<proteinExistence type="inferred from homology"/>
<dbReference type="Gene3D" id="3.10.580.10">
    <property type="entry name" value="CBS-domain"/>
    <property type="match status" value="1"/>
</dbReference>
<dbReference type="PROSITE" id="PS00211">
    <property type="entry name" value="ABC_TRANSPORTER_1"/>
    <property type="match status" value="1"/>
</dbReference>
<keyword evidence="2" id="KW-0813">Transport</keyword>
<dbReference type="GO" id="GO:0005524">
    <property type="term" value="F:ATP binding"/>
    <property type="evidence" value="ECO:0007669"/>
    <property type="project" value="UniProtKB-KW"/>
</dbReference>
<gene>
    <name evidence="7" type="ORF">AADG42_16215</name>
</gene>
<organism evidence="7 8">
    <name type="scientific">Ammonicoccus fulvus</name>
    <dbReference type="NCBI Taxonomy" id="3138240"/>
    <lineage>
        <taxon>Bacteria</taxon>
        <taxon>Bacillati</taxon>
        <taxon>Actinomycetota</taxon>
        <taxon>Actinomycetes</taxon>
        <taxon>Propionibacteriales</taxon>
        <taxon>Propionibacteriaceae</taxon>
        <taxon>Ammonicoccus</taxon>
    </lineage>
</organism>
<evidence type="ECO:0000313" key="7">
    <source>
        <dbReference type="EMBL" id="XAN08784.1"/>
    </source>
</evidence>
<evidence type="ECO:0000256" key="3">
    <source>
        <dbReference type="ARBA" id="ARBA00022741"/>
    </source>
</evidence>
<dbReference type="Proteomes" id="UP001442841">
    <property type="component" value="Chromosome"/>
</dbReference>
<keyword evidence="8" id="KW-1185">Reference proteome</keyword>
<dbReference type="InterPro" id="IPR003439">
    <property type="entry name" value="ABC_transporter-like_ATP-bd"/>
</dbReference>
<dbReference type="PANTHER" id="PTHR43869:SF1">
    <property type="entry name" value="GLYCINE BETAINE_PROLINE BETAINE TRANSPORT SYSTEM ATP-BINDING PROTEIN PROV"/>
    <property type="match status" value="1"/>
</dbReference>
<dbReference type="Pfam" id="PF00571">
    <property type="entry name" value="CBS"/>
    <property type="match status" value="1"/>
</dbReference>
<dbReference type="Pfam" id="PF00005">
    <property type="entry name" value="ABC_tran"/>
    <property type="match status" value="1"/>
</dbReference>
<reference evidence="7 8" key="1">
    <citation type="submission" date="2024-04" db="EMBL/GenBank/DDBJ databases">
        <title>Isolation of an actinomycete strain from pig manure.</title>
        <authorList>
            <person name="Gong T."/>
            <person name="Yu Z."/>
            <person name="An M."/>
            <person name="Wei C."/>
            <person name="Yang W."/>
            <person name="Liu L."/>
        </authorList>
    </citation>
    <scope>NUCLEOTIDE SEQUENCE [LARGE SCALE GENOMIC DNA]</scope>
    <source>
        <strain evidence="7 8">ZF39</strain>
    </source>
</reference>
<evidence type="ECO:0000256" key="4">
    <source>
        <dbReference type="ARBA" id="ARBA00022840"/>
    </source>
</evidence>
<evidence type="ECO:0000256" key="2">
    <source>
        <dbReference type="ARBA" id="ARBA00022448"/>
    </source>
</evidence>
<keyword evidence="3" id="KW-0547">Nucleotide-binding</keyword>
<name>A0ABZ3FUL7_9ACTN</name>
<evidence type="ECO:0000313" key="8">
    <source>
        <dbReference type="Proteomes" id="UP001442841"/>
    </source>
</evidence>
<comment type="similarity">
    <text evidence="1">Belongs to the ABC transporter superfamily.</text>
</comment>
<dbReference type="InterPro" id="IPR017871">
    <property type="entry name" value="ABC_transporter-like_CS"/>
</dbReference>
<dbReference type="PANTHER" id="PTHR43869">
    <property type="entry name" value="GLYCINE BETAINE/PROLINE BETAINE TRANSPORT SYSTEM ATP-BINDING PROTEIN PROV"/>
    <property type="match status" value="1"/>
</dbReference>
<dbReference type="PROSITE" id="PS50893">
    <property type="entry name" value="ABC_TRANSPORTER_2"/>
    <property type="match status" value="1"/>
</dbReference>
<dbReference type="InterPro" id="IPR046342">
    <property type="entry name" value="CBS_dom_sf"/>
</dbReference>
<dbReference type="SMART" id="SM00382">
    <property type="entry name" value="AAA"/>
    <property type="match status" value="1"/>
</dbReference>
<dbReference type="EMBL" id="CP154795">
    <property type="protein sequence ID" value="XAN08784.1"/>
    <property type="molecule type" value="Genomic_DNA"/>
</dbReference>
<dbReference type="RefSeq" id="WP_425310211.1">
    <property type="nucleotide sequence ID" value="NZ_CP154795.1"/>
</dbReference>
<protein>
    <submittedName>
        <fullName evidence="7">Betaine/proline/choline family ABC transporter ATP-binding protein</fullName>
    </submittedName>
</protein>
<dbReference type="Gene3D" id="3.40.50.300">
    <property type="entry name" value="P-loop containing nucleotide triphosphate hydrolases"/>
    <property type="match status" value="1"/>
</dbReference>
<evidence type="ECO:0000259" key="6">
    <source>
        <dbReference type="PROSITE" id="PS50893"/>
    </source>
</evidence>
<dbReference type="InterPro" id="IPR005892">
    <property type="entry name" value="Gly-betaine_transp_ATP-bd"/>
</dbReference>
<dbReference type="SUPFAM" id="SSF54631">
    <property type="entry name" value="CBS-domain pair"/>
    <property type="match status" value="1"/>
</dbReference>
<keyword evidence="5" id="KW-0029">Amino-acid transport</keyword>
<sequence length="393" mass="42451">MTETAVSAERLFKIFSADEQKIGQRLRAGENVDLSAVRGTAAVVDASFEVRRGESFVVMGLSGSGKSTLIRMLNGLNPPTSGTVRIDGEDLTNASPEQLRRIRRDKVSMVFQHFALFPHRTVADNVAYGLEVKNAPKDEQHDQARHWMQQVGLGDVGEKYPDQLSGGMRQRVGLARALAAGTDILLMDEAFSALDPLIRSDLQSQLIDLQADLGKTIVFITHDLNEAMRLGDRVAVMRQGRIVQIGTAPELLTDPADDYVSRFVADVDRSRVLTAGMVVDRTAPVLDPNATGREVAQLLSDRGHTVGAVVRDDRPAGVVTLAAARDQPDRSAADLLVEDRGTIRSTPIGDLFGRAANQPGALVVVDRSGRLMGLLSQDRLLAAMSDAGLRGEA</sequence>
<dbReference type="InterPro" id="IPR003593">
    <property type="entry name" value="AAA+_ATPase"/>
</dbReference>
<keyword evidence="4 7" id="KW-0067">ATP-binding</keyword>
<feature type="domain" description="ABC transporter" evidence="6">
    <location>
        <begin position="26"/>
        <end position="264"/>
    </location>
</feature>
<accession>A0ABZ3FUL7</accession>
<dbReference type="NCBIfam" id="TIGR01186">
    <property type="entry name" value="proV"/>
    <property type="match status" value="1"/>
</dbReference>
<dbReference type="InterPro" id="IPR027417">
    <property type="entry name" value="P-loop_NTPase"/>
</dbReference>